<dbReference type="GO" id="GO:0003677">
    <property type="term" value="F:DNA binding"/>
    <property type="evidence" value="ECO:0007669"/>
    <property type="project" value="InterPro"/>
</dbReference>
<feature type="domain" description="GapR-like DNA-binding" evidence="1">
    <location>
        <begin position="26"/>
        <end position="97"/>
    </location>
</feature>
<evidence type="ECO:0000313" key="2">
    <source>
        <dbReference type="EMBL" id="RVT91385.1"/>
    </source>
</evidence>
<sequence>MSQTDLEDDYLGGRNPENTRKGNLIAAERLRSLVERIERLLEERAAIGSDIKDIYAEAKSAGFCPKTIKIIVAQRKKDAAEIEELETLRDLYRRALGM</sequence>
<dbReference type="Pfam" id="PF10073">
    <property type="entry name" value="GapR_DNA-bd"/>
    <property type="match status" value="1"/>
</dbReference>
<gene>
    <name evidence="2" type="ORF">EOD42_22280</name>
</gene>
<dbReference type="OrthoDB" id="9813793at2"/>
<accession>A0A437M1C6</accession>
<protein>
    <submittedName>
        <fullName evidence="2">DUF2312 domain-containing protein</fullName>
    </submittedName>
</protein>
<organism evidence="2 3">
    <name type="scientific">Rhodovarius crocodyli</name>
    <dbReference type="NCBI Taxonomy" id="1979269"/>
    <lineage>
        <taxon>Bacteria</taxon>
        <taxon>Pseudomonadati</taxon>
        <taxon>Pseudomonadota</taxon>
        <taxon>Alphaproteobacteria</taxon>
        <taxon>Acetobacterales</taxon>
        <taxon>Roseomonadaceae</taxon>
        <taxon>Rhodovarius</taxon>
    </lineage>
</organism>
<dbReference type="RefSeq" id="WP_127789802.1">
    <property type="nucleotide sequence ID" value="NZ_SACL01000011.1"/>
</dbReference>
<proteinExistence type="predicted"/>
<dbReference type="InterPro" id="IPR046367">
    <property type="entry name" value="GapR-like_DNA-bd"/>
</dbReference>
<evidence type="ECO:0000313" key="3">
    <source>
        <dbReference type="Proteomes" id="UP000282957"/>
    </source>
</evidence>
<dbReference type="Proteomes" id="UP000282957">
    <property type="component" value="Unassembled WGS sequence"/>
</dbReference>
<dbReference type="AlphaFoldDB" id="A0A437M1C6"/>
<name>A0A437M1C6_9PROT</name>
<evidence type="ECO:0000259" key="1">
    <source>
        <dbReference type="Pfam" id="PF10073"/>
    </source>
</evidence>
<dbReference type="EMBL" id="SACL01000011">
    <property type="protein sequence ID" value="RVT91385.1"/>
    <property type="molecule type" value="Genomic_DNA"/>
</dbReference>
<keyword evidence="3" id="KW-1185">Reference proteome</keyword>
<reference evidence="2 3" key="1">
    <citation type="submission" date="2019-01" db="EMBL/GenBank/DDBJ databases">
        <authorList>
            <person name="Chen W.-M."/>
        </authorList>
    </citation>
    <scope>NUCLEOTIDE SEQUENCE [LARGE SCALE GENOMIC DNA]</scope>
    <source>
        <strain evidence="2 3">CCP-6</strain>
    </source>
</reference>
<comment type="caution">
    <text evidence="2">The sequence shown here is derived from an EMBL/GenBank/DDBJ whole genome shotgun (WGS) entry which is preliminary data.</text>
</comment>